<sequence length="238" mass="25819">DHFLVQLQNLAQSLSTCSSQKLDEDLRLHLLQNRSVTCNDGSAAGLLPYCSSDLWSGTRPKTEDSGYAFMGALIIKEVVKELLLKGLDKAKVLLLAGVSAGGIGVLVNVDQVAEQLRSQGHRGVQVRGLSDSGWFLERGQYKPGDCAVVQSCGLIDAAQLGARSWVDVQLRGTSLPKALRCWEQSLQDTRLSSGNHGNYNQTKERSATVRSCPLHLVDRCLWPNCNPTSAGVSQVCVR</sequence>
<feature type="non-terminal residue" evidence="2">
    <location>
        <position position="238"/>
    </location>
</feature>
<evidence type="ECO:0000313" key="2">
    <source>
        <dbReference type="EMBL" id="CAG06023.1"/>
    </source>
</evidence>
<protein>
    <submittedName>
        <fullName evidence="2">(spotted green pufferfish) hypothetical protein</fullName>
    </submittedName>
</protein>
<accession>Q4S009</accession>
<reference evidence="2" key="1">
    <citation type="journal article" date="2004" name="Nature">
        <title>Genome duplication in the teleost fish Tetraodon nigroviridis reveals the early vertebrate proto-karyotype.</title>
        <authorList>
            <person name="Jaillon O."/>
            <person name="Aury J.-M."/>
            <person name="Brunet F."/>
            <person name="Petit J.-L."/>
            <person name="Stange-Thomann N."/>
            <person name="Mauceli E."/>
            <person name="Bouneau L."/>
            <person name="Fischer C."/>
            <person name="Ozouf-Costaz C."/>
            <person name="Bernot A."/>
            <person name="Nicaud S."/>
            <person name="Jaffe D."/>
            <person name="Fisher S."/>
            <person name="Lutfalla G."/>
            <person name="Dossat C."/>
            <person name="Segurens B."/>
            <person name="Dasilva C."/>
            <person name="Salanoubat M."/>
            <person name="Levy M."/>
            <person name="Boudet N."/>
            <person name="Castellano S."/>
            <person name="Anthouard V."/>
            <person name="Jubin C."/>
            <person name="Castelli V."/>
            <person name="Katinka M."/>
            <person name="Vacherie B."/>
            <person name="Biemont C."/>
            <person name="Skalli Z."/>
            <person name="Cattolico L."/>
            <person name="Poulain J."/>
            <person name="De Berardinis V."/>
            <person name="Cruaud C."/>
            <person name="Duprat S."/>
            <person name="Brottier P."/>
            <person name="Coutanceau J.-P."/>
            <person name="Gouzy J."/>
            <person name="Parra G."/>
            <person name="Lardier G."/>
            <person name="Chapple C."/>
            <person name="McKernan K.J."/>
            <person name="McEwan P."/>
            <person name="Bosak S."/>
            <person name="Kellis M."/>
            <person name="Volff J.-N."/>
            <person name="Guigo R."/>
            <person name="Zody M.C."/>
            <person name="Mesirov J."/>
            <person name="Lindblad-Toh K."/>
            <person name="Birren B."/>
            <person name="Nusbaum C."/>
            <person name="Kahn D."/>
            <person name="Robinson-Rechavi M."/>
            <person name="Laudet V."/>
            <person name="Schachter V."/>
            <person name="Quetier F."/>
            <person name="Saurin W."/>
            <person name="Scarpelli C."/>
            <person name="Wincker P."/>
            <person name="Lander E.S."/>
            <person name="Weissenbach J."/>
            <person name="Roest Crollius H."/>
        </authorList>
    </citation>
    <scope>NUCLEOTIDE SEQUENCE [LARGE SCALE GENOMIC DNA]</scope>
</reference>
<dbReference type="PANTHER" id="PTHR21562">
    <property type="entry name" value="NOTUM-RELATED"/>
    <property type="match status" value="1"/>
</dbReference>
<organism evidence="2">
    <name type="scientific">Tetraodon nigroviridis</name>
    <name type="common">Spotted green pufferfish</name>
    <name type="synonym">Chelonodon nigroviridis</name>
    <dbReference type="NCBI Taxonomy" id="99883"/>
    <lineage>
        <taxon>Eukaryota</taxon>
        <taxon>Metazoa</taxon>
        <taxon>Chordata</taxon>
        <taxon>Craniata</taxon>
        <taxon>Vertebrata</taxon>
        <taxon>Euteleostomi</taxon>
        <taxon>Actinopterygii</taxon>
        <taxon>Neopterygii</taxon>
        <taxon>Teleostei</taxon>
        <taxon>Neoteleostei</taxon>
        <taxon>Acanthomorphata</taxon>
        <taxon>Eupercaria</taxon>
        <taxon>Tetraodontiformes</taxon>
        <taxon>Tetradontoidea</taxon>
        <taxon>Tetraodontidae</taxon>
        <taxon>Tetraodon</taxon>
    </lineage>
</organism>
<dbReference type="EMBL" id="CAAE01014786">
    <property type="protein sequence ID" value="CAG06023.1"/>
    <property type="molecule type" value="Genomic_DNA"/>
</dbReference>
<proteinExistence type="inferred from homology"/>
<dbReference type="PANTHER" id="PTHR21562:SF7">
    <property type="entry name" value="PALMITOLEOYL-PROTEIN CARBOXYLESTERASE NOTUM"/>
    <property type="match status" value="1"/>
</dbReference>
<dbReference type="InterPro" id="IPR004963">
    <property type="entry name" value="PAE/NOTUM"/>
</dbReference>
<comment type="similarity">
    <text evidence="1">Belongs to the pectinacetylesterase family. Notum subfamily.</text>
</comment>
<evidence type="ECO:0000256" key="1">
    <source>
        <dbReference type="ARBA" id="ARBA00010213"/>
    </source>
</evidence>
<gene>
    <name evidence="2" type="ORF">GSTENG00026247001</name>
</gene>
<dbReference type="GO" id="GO:0090090">
    <property type="term" value="P:negative regulation of canonical Wnt signaling pathway"/>
    <property type="evidence" value="ECO:0007669"/>
    <property type="project" value="TreeGrafter"/>
</dbReference>
<dbReference type="KEGG" id="tng:GSTEN00026247G001"/>
<dbReference type="GO" id="GO:1990699">
    <property type="term" value="F:palmitoleyl hydrolase activity"/>
    <property type="evidence" value="ECO:0007669"/>
    <property type="project" value="TreeGrafter"/>
</dbReference>
<name>Q4S009_TETNG</name>
<reference evidence="2" key="2">
    <citation type="submission" date="2004-02" db="EMBL/GenBank/DDBJ databases">
        <authorList>
            <consortium name="Genoscope"/>
            <consortium name="Whitehead Institute Centre for Genome Research"/>
        </authorList>
    </citation>
    <scope>NUCLEOTIDE SEQUENCE</scope>
</reference>
<dbReference type="Pfam" id="PF03283">
    <property type="entry name" value="PAE"/>
    <property type="match status" value="1"/>
</dbReference>
<dbReference type="AlphaFoldDB" id="Q4S009"/>
<comment type="caution">
    <text evidence="2">The sequence shown here is derived from an EMBL/GenBank/DDBJ whole genome shotgun (WGS) entry which is preliminary data.</text>
</comment>
<dbReference type="OrthoDB" id="2015280at2759"/>